<evidence type="ECO:0000313" key="2">
    <source>
        <dbReference type="EMBL" id="CCO48533.1"/>
    </source>
</evidence>
<dbReference type="AlphaFoldDB" id="A0AAV2VUX2"/>
<dbReference type="RefSeq" id="WP_022612989.1">
    <property type="nucleotide sequence ID" value="NZ_LK391965.1"/>
</dbReference>
<evidence type="ECO:0008006" key="4">
    <source>
        <dbReference type="Google" id="ProtNLM"/>
    </source>
</evidence>
<gene>
    <name evidence="2" type="ORF">VIBNISOn1_560068</name>
</gene>
<proteinExistence type="predicted"/>
<protein>
    <recommendedName>
        <fullName evidence="4">Carboxypeptidase regulatory-like domain-containing protein</fullName>
    </recommendedName>
</protein>
<evidence type="ECO:0000313" key="3">
    <source>
        <dbReference type="Proteomes" id="UP000018211"/>
    </source>
</evidence>
<organism evidence="2 3">
    <name type="scientific">Vibrio nigripulchritudo SOn1</name>
    <dbReference type="NCBI Taxonomy" id="1238450"/>
    <lineage>
        <taxon>Bacteria</taxon>
        <taxon>Pseudomonadati</taxon>
        <taxon>Pseudomonadota</taxon>
        <taxon>Gammaproteobacteria</taxon>
        <taxon>Vibrionales</taxon>
        <taxon>Vibrionaceae</taxon>
        <taxon>Vibrio</taxon>
    </lineage>
</organism>
<name>A0AAV2VUX2_9VIBR</name>
<reference evidence="2 3" key="1">
    <citation type="journal article" date="2013" name="ISME J.">
        <title>Comparative genomics of pathogenic lineages of Vibrio nigripulchritudo identifies virulence-associated traits.</title>
        <authorList>
            <person name="Goudenege D."/>
            <person name="Labreuche Y."/>
            <person name="Krin E."/>
            <person name="Ansquer D."/>
            <person name="Mangenot S."/>
            <person name="Calteau A."/>
            <person name="Medigue C."/>
            <person name="Mazel D."/>
            <person name="Polz M.F."/>
            <person name="Le Roux F."/>
        </authorList>
    </citation>
    <scope>NUCLEOTIDE SEQUENCE [LARGE SCALE GENOMIC DNA]</scope>
    <source>
        <strain evidence="2 3">SOn1</strain>
    </source>
</reference>
<comment type="caution">
    <text evidence="2">The sequence shown here is derived from an EMBL/GenBank/DDBJ whole genome shotgun (WGS) entry which is preliminary data.</text>
</comment>
<sequence>MDKFSTKSFIYGFFCGVVLVLLFGLIFQYQLKSIPEGNLYNEEHAVKGKPIFNGASSYYKSNSGIIYLGERGKGLPTITNGAGSISGVATIDGRTLKGLKLRLLLNMEAFTQWVETDENGVYTASVPFGDYSINGYEFDLDFLNNVLSGKILSENSTRFIEKVTIDSRGEGKGLEFNFLTPITKKTTNVIFDASESVVLKWQSVEEADYYTIHITGKSNRAEDDNRYIVGWPDIPKLKLNELDITQYLNEFPEGFVFDYFVIAFDSENEYINSTAQNHAGYDFKLYGLTKKSK</sequence>
<keyword evidence="1" id="KW-0812">Transmembrane</keyword>
<dbReference type="EMBL" id="CAOF01000149">
    <property type="protein sequence ID" value="CCO48533.1"/>
    <property type="molecule type" value="Genomic_DNA"/>
</dbReference>
<accession>A0AAV2VUX2</accession>
<keyword evidence="1" id="KW-0472">Membrane</keyword>
<evidence type="ECO:0000256" key="1">
    <source>
        <dbReference type="SAM" id="Phobius"/>
    </source>
</evidence>
<feature type="transmembrane region" description="Helical" evidence="1">
    <location>
        <begin position="9"/>
        <end position="29"/>
    </location>
</feature>
<dbReference type="Proteomes" id="UP000018211">
    <property type="component" value="Unassembled WGS sequence"/>
</dbReference>
<keyword evidence="1" id="KW-1133">Transmembrane helix</keyword>